<name>A0LP80_SYNFM</name>
<accession>A0LP80</accession>
<dbReference type="EMBL" id="CP000478">
    <property type="protein sequence ID" value="ABK19232.1"/>
    <property type="molecule type" value="Genomic_DNA"/>
</dbReference>
<dbReference type="Proteomes" id="UP000001784">
    <property type="component" value="Chromosome"/>
</dbReference>
<gene>
    <name evidence="1" type="ordered locus">Sfum_3562</name>
</gene>
<organism evidence="1 2">
    <name type="scientific">Syntrophobacter fumaroxidans (strain DSM 10017 / MPOB)</name>
    <dbReference type="NCBI Taxonomy" id="335543"/>
    <lineage>
        <taxon>Bacteria</taxon>
        <taxon>Pseudomonadati</taxon>
        <taxon>Thermodesulfobacteriota</taxon>
        <taxon>Syntrophobacteria</taxon>
        <taxon>Syntrophobacterales</taxon>
        <taxon>Syntrophobacteraceae</taxon>
        <taxon>Syntrophobacter</taxon>
    </lineage>
</organism>
<keyword evidence="2" id="KW-1185">Reference proteome</keyword>
<reference evidence="1 2" key="1">
    <citation type="submission" date="2006-10" db="EMBL/GenBank/DDBJ databases">
        <title>Complete sequence of Syntrophobacter fumaroxidans MPOB.</title>
        <authorList>
            <consortium name="US DOE Joint Genome Institute"/>
            <person name="Copeland A."/>
            <person name="Lucas S."/>
            <person name="Lapidus A."/>
            <person name="Barry K."/>
            <person name="Detter J.C."/>
            <person name="Glavina del Rio T."/>
            <person name="Hammon N."/>
            <person name="Israni S."/>
            <person name="Pitluck S."/>
            <person name="Goltsman E.G."/>
            <person name="Martinez M."/>
            <person name="Schmutz J."/>
            <person name="Larimer F."/>
            <person name="Land M."/>
            <person name="Hauser L."/>
            <person name="Kyrpides N."/>
            <person name="Kim E."/>
            <person name="Boone D.R."/>
            <person name="Brockman F."/>
            <person name="Culley D."/>
            <person name="Ferry J."/>
            <person name="Gunsalus R."/>
            <person name="McInerney M.J."/>
            <person name="Morrison M."/>
            <person name="Plugge C."/>
            <person name="Rohlin L."/>
            <person name="Scholten J."/>
            <person name="Sieber J."/>
            <person name="Stams A.J.M."/>
            <person name="Worm P."/>
            <person name="Henstra A.M."/>
            <person name="Richardson P."/>
        </authorList>
    </citation>
    <scope>NUCLEOTIDE SEQUENCE [LARGE SCALE GENOMIC DNA]</scope>
    <source>
        <strain evidence="2">DSM 10017 / MPOB</strain>
    </source>
</reference>
<proteinExistence type="predicted"/>
<evidence type="ECO:0000313" key="1">
    <source>
        <dbReference type="EMBL" id="ABK19232.1"/>
    </source>
</evidence>
<evidence type="ECO:0000313" key="2">
    <source>
        <dbReference type="Proteomes" id="UP000001784"/>
    </source>
</evidence>
<sequence length="120" mass="13341">MWIAESNLHFSQMHPDRPPGVAVEIRAAADKASCKSSKTRPAGAWTFVSQARGGKRSFRGGVPRRPFEFPVDPAPLFDYIHRHPAGNRDRRGADAFPGFEDKAGAGYAFYCGISHRDRIR</sequence>
<dbReference type="HOGENOM" id="CLU_2048571_0_0_7"/>
<protein>
    <submittedName>
        <fullName evidence="1">Uncharacterized protein</fullName>
    </submittedName>
</protein>
<dbReference type="KEGG" id="sfu:Sfum_3562"/>
<dbReference type="STRING" id="335543.Sfum_3562"/>
<dbReference type="InParanoid" id="A0LP80"/>
<dbReference type="AlphaFoldDB" id="A0LP80"/>